<accession>A0A1M4YII3</accession>
<dbReference type="SUPFAM" id="SSF52402">
    <property type="entry name" value="Adenine nucleotide alpha hydrolases-like"/>
    <property type="match status" value="1"/>
</dbReference>
<dbReference type="PANTHER" id="PTHR43562">
    <property type="entry name" value="NAPA-TYPE SODIUM/HYDROGEN ANTIPORTER"/>
    <property type="match status" value="1"/>
</dbReference>
<dbReference type="AlphaFoldDB" id="A0A1M4YII3"/>
<keyword evidence="11" id="KW-1185">Reference proteome</keyword>
<dbReference type="PANTHER" id="PTHR43562:SF4">
    <property type="entry name" value="NA(+)_H(+) ANTIPORTER NHAS5"/>
    <property type="match status" value="1"/>
</dbReference>
<dbReference type="STRING" id="1484053.SAMN05444274_103365"/>
<evidence type="ECO:0000256" key="1">
    <source>
        <dbReference type="ARBA" id="ARBA00004141"/>
    </source>
</evidence>
<feature type="transmembrane region" description="Helical" evidence="8">
    <location>
        <begin position="18"/>
        <end position="36"/>
    </location>
</feature>
<sequence>MLLFVNTIETTLPLSNPVLKFLVILLIILFAPILLNRVKIPHLLGLIIAGTVIGPFGFNLISRDSSIILSGTAGLLYIMFLAGLEIDMADFKKNVWKSSLLGIAGFLIPMALGTFMGVYVLKYSLMTSVLMASMFSSHTLITYPIVSKLGITKNKAVNITVGSTLITNVLALLVLAVVVGMTSGEMDKHFWIRLPISFIVFSSVIMLLFPVVARWFFKRYDDNVSQYIFVLVLVFTGAVFSELAGVEGIIGAFLAGLALNRLIPRTSPLMNRIDFVGNAIFIPFFLLGVGMLIDYRAFFSDTETLIVAVTMSVVATVGKFIPAWIVQKIFGFSLDQRRLIFGLSNAQAAATLAAVLVGYNVIIGHTADGEPIRLLSESILNGTIIMILVTCTIASFETQRGAEGVAREENSGMEEESQVPEERILIPVSNPETVNELIQLSTLIKSKKNKAGLFGLNIVSNSTSLPDAGKNAKKVLEKAAMTAAATDIHLTELLRYDLNVVNGITSVIKEHSITDLVLGLHVKKGISESFLGNLTEGILAKSNITTLVYKPAQPVSTVKRHFIVVPENAEKEVGFPFWLLKTWNIARNSGAKLLFYGTETTLEFIRKIHSKHPVEAEFHLFDDWDDFLILSRDVKEDDNLIVVLSRKNKTSYHSNMSNVPKYLNKYFQGNSFILVYPMQVNEEQIKKMDLNYPSLLEPIEKLDEIGKTIAGLFKRK</sequence>
<comment type="subcellular location">
    <subcellularLocation>
        <location evidence="1">Membrane</location>
        <topology evidence="1">Multi-pass membrane protein</topology>
    </subcellularLocation>
</comment>
<evidence type="ECO:0000256" key="2">
    <source>
        <dbReference type="ARBA" id="ARBA00022448"/>
    </source>
</evidence>
<feature type="transmembrane region" description="Helical" evidence="8">
    <location>
        <begin position="43"/>
        <end position="61"/>
    </location>
</feature>
<feature type="transmembrane region" description="Helical" evidence="8">
    <location>
        <begin position="67"/>
        <end position="86"/>
    </location>
</feature>
<feature type="transmembrane region" description="Helical" evidence="8">
    <location>
        <begin position="190"/>
        <end position="212"/>
    </location>
</feature>
<dbReference type="EMBL" id="FQUM01000003">
    <property type="protein sequence ID" value="SHF05577.1"/>
    <property type="molecule type" value="Genomic_DNA"/>
</dbReference>
<feature type="transmembrane region" description="Helical" evidence="8">
    <location>
        <begin position="275"/>
        <end position="293"/>
    </location>
</feature>
<dbReference type="GO" id="GO:1902600">
    <property type="term" value="P:proton transmembrane transport"/>
    <property type="evidence" value="ECO:0007669"/>
    <property type="project" value="InterPro"/>
</dbReference>
<evidence type="ECO:0000256" key="7">
    <source>
        <dbReference type="ARBA" id="ARBA00023136"/>
    </source>
</evidence>
<gene>
    <name evidence="10" type="ORF">SAMN05444274_103365</name>
</gene>
<dbReference type="Gene3D" id="1.20.1530.20">
    <property type="match status" value="1"/>
</dbReference>
<keyword evidence="3" id="KW-0050">Antiport</keyword>
<dbReference type="RefSeq" id="WP_175549971.1">
    <property type="nucleotide sequence ID" value="NZ_FQUM01000003.1"/>
</dbReference>
<dbReference type="InterPro" id="IPR006153">
    <property type="entry name" value="Cation/H_exchanger_TM"/>
</dbReference>
<name>A0A1M4YII3_9BACT</name>
<evidence type="ECO:0000256" key="5">
    <source>
        <dbReference type="ARBA" id="ARBA00022989"/>
    </source>
</evidence>
<keyword evidence="5 8" id="KW-1133">Transmembrane helix</keyword>
<reference evidence="10 11" key="1">
    <citation type="submission" date="2016-11" db="EMBL/GenBank/DDBJ databases">
        <authorList>
            <person name="Jaros S."/>
            <person name="Januszkiewicz K."/>
            <person name="Wedrychowicz H."/>
        </authorList>
    </citation>
    <scope>NUCLEOTIDE SEQUENCE [LARGE SCALE GENOMIC DNA]</scope>
    <source>
        <strain evidence="10 11">DSM 26910</strain>
    </source>
</reference>
<keyword evidence="4 8" id="KW-0812">Transmembrane</keyword>
<dbReference type="InterPro" id="IPR038770">
    <property type="entry name" value="Na+/solute_symporter_sf"/>
</dbReference>
<dbReference type="GO" id="GO:0015297">
    <property type="term" value="F:antiporter activity"/>
    <property type="evidence" value="ECO:0007669"/>
    <property type="project" value="UniProtKB-KW"/>
</dbReference>
<evidence type="ECO:0000256" key="4">
    <source>
        <dbReference type="ARBA" id="ARBA00022692"/>
    </source>
</evidence>
<keyword evidence="2" id="KW-0813">Transport</keyword>
<feature type="transmembrane region" description="Helical" evidence="8">
    <location>
        <begin position="98"/>
        <end position="119"/>
    </location>
</feature>
<dbReference type="Proteomes" id="UP000184164">
    <property type="component" value="Unassembled WGS sequence"/>
</dbReference>
<feature type="transmembrane region" description="Helical" evidence="8">
    <location>
        <begin position="305"/>
        <end position="326"/>
    </location>
</feature>
<dbReference type="Pfam" id="PF00999">
    <property type="entry name" value="Na_H_Exchanger"/>
    <property type="match status" value="1"/>
</dbReference>
<evidence type="ECO:0000313" key="11">
    <source>
        <dbReference type="Proteomes" id="UP000184164"/>
    </source>
</evidence>
<feature type="transmembrane region" description="Helical" evidence="8">
    <location>
        <begin position="338"/>
        <end position="359"/>
    </location>
</feature>
<feature type="transmembrane region" description="Helical" evidence="8">
    <location>
        <begin position="158"/>
        <end position="178"/>
    </location>
</feature>
<dbReference type="GO" id="GO:0016020">
    <property type="term" value="C:membrane"/>
    <property type="evidence" value="ECO:0007669"/>
    <property type="project" value="UniProtKB-SubCell"/>
</dbReference>
<evidence type="ECO:0000256" key="3">
    <source>
        <dbReference type="ARBA" id="ARBA00022449"/>
    </source>
</evidence>
<feature type="transmembrane region" description="Helical" evidence="8">
    <location>
        <begin position="224"/>
        <end position="240"/>
    </location>
</feature>
<dbReference type="Gene3D" id="3.40.50.620">
    <property type="entry name" value="HUPs"/>
    <property type="match status" value="1"/>
</dbReference>
<feature type="transmembrane region" description="Helical" evidence="8">
    <location>
        <begin position="379"/>
        <end position="396"/>
    </location>
</feature>
<evidence type="ECO:0000256" key="6">
    <source>
        <dbReference type="ARBA" id="ARBA00023065"/>
    </source>
</evidence>
<evidence type="ECO:0000256" key="8">
    <source>
        <dbReference type="SAM" id="Phobius"/>
    </source>
</evidence>
<proteinExistence type="predicted"/>
<keyword evidence="6" id="KW-0406">Ion transport</keyword>
<dbReference type="InterPro" id="IPR014729">
    <property type="entry name" value="Rossmann-like_a/b/a_fold"/>
</dbReference>
<evidence type="ECO:0000259" key="9">
    <source>
        <dbReference type="Pfam" id="PF00999"/>
    </source>
</evidence>
<protein>
    <submittedName>
        <fullName evidence="10">Transporter, CPA2 family</fullName>
    </submittedName>
</protein>
<organism evidence="10 11">
    <name type="scientific">Mariniphaga anaerophila</name>
    <dbReference type="NCBI Taxonomy" id="1484053"/>
    <lineage>
        <taxon>Bacteria</taxon>
        <taxon>Pseudomonadati</taxon>
        <taxon>Bacteroidota</taxon>
        <taxon>Bacteroidia</taxon>
        <taxon>Marinilabiliales</taxon>
        <taxon>Prolixibacteraceae</taxon>
        <taxon>Mariniphaga</taxon>
    </lineage>
</organism>
<keyword evidence="7 8" id="KW-0472">Membrane</keyword>
<evidence type="ECO:0000313" key="10">
    <source>
        <dbReference type="EMBL" id="SHF05577.1"/>
    </source>
</evidence>
<feature type="domain" description="Cation/H+ exchanger transmembrane" evidence="9">
    <location>
        <begin position="26"/>
        <end position="396"/>
    </location>
</feature>